<name>A4CNY4_ROBBH</name>
<organism evidence="1 2">
    <name type="scientific">Robiginitalea biformata (strain ATCC BAA-864 / DSM 15991 / KCTC 12146 / HTCC2501)</name>
    <dbReference type="NCBI Taxonomy" id="313596"/>
    <lineage>
        <taxon>Bacteria</taxon>
        <taxon>Pseudomonadati</taxon>
        <taxon>Bacteroidota</taxon>
        <taxon>Flavobacteriia</taxon>
        <taxon>Flavobacteriales</taxon>
        <taxon>Flavobacteriaceae</taxon>
        <taxon>Robiginitalea</taxon>
    </lineage>
</organism>
<evidence type="ECO:0000313" key="1">
    <source>
        <dbReference type="EMBL" id="EAR14601.1"/>
    </source>
</evidence>
<dbReference type="PANTHER" id="PTHR17985:SF8">
    <property type="entry name" value="TRANSPORT AND GOLGI ORGANIZATION PROTEIN 2 HOMOLOG"/>
    <property type="match status" value="1"/>
</dbReference>
<dbReference type="RefSeq" id="WP_015755389.1">
    <property type="nucleotide sequence ID" value="NC_013222.1"/>
</dbReference>
<reference evidence="1 2" key="1">
    <citation type="journal article" date="2009" name="J. Bacteriol.">
        <title>Complete genome sequence of Robiginitalea biformata HTCC2501.</title>
        <authorList>
            <person name="Oh H.M."/>
            <person name="Giovannoni S.J."/>
            <person name="Lee K."/>
            <person name="Ferriera S."/>
            <person name="Johnson J."/>
            <person name="Cho J.C."/>
        </authorList>
    </citation>
    <scope>NUCLEOTIDE SEQUENCE [LARGE SCALE GENOMIC DNA]</scope>
    <source>
        <strain evidence="2">ATCC BAA-864 / HTCC2501 / KCTC 12146</strain>
    </source>
</reference>
<dbReference type="eggNOG" id="COG3332">
    <property type="taxonomic scope" value="Bacteria"/>
</dbReference>
<sequence>MCTVSYIPRPDGYLLTTNRDEDPKRETLLPQARILSNGTQLMAPLDARAGGTWIAADHTGRTACLLNGGLENHKRKPPYRKSRGIVVLEAFEASDFDSFLKDADPSGVEPFTLILVEPGRIQRWVWDGRHSHHFQPDAATGHLWSSATLYTREQHAQKEAYFREALDREGNSREALLRIHGRESPTPFVLDRPEVCSTSITQMSLGAGCMDITHYKFEADETVRITMPVVLRAVGGGPA</sequence>
<dbReference type="HOGENOM" id="CLU_084211_0_0_10"/>
<dbReference type="EMBL" id="CP001712">
    <property type="protein sequence ID" value="EAR14601.1"/>
    <property type="molecule type" value="Genomic_DNA"/>
</dbReference>
<proteinExistence type="predicted"/>
<evidence type="ECO:0000313" key="2">
    <source>
        <dbReference type="Proteomes" id="UP000009049"/>
    </source>
</evidence>
<dbReference type="AlphaFoldDB" id="A4CNY4"/>
<dbReference type="KEGG" id="rbi:RB2501_00956"/>
<accession>A4CNY4</accession>
<dbReference type="OrthoDB" id="4380123at2"/>
<dbReference type="STRING" id="313596.RB2501_00956"/>
<keyword evidence="2" id="KW-1185">Reference proteome</keyword>
<protein>
    <recommendedName>
        <fullName evidence="3">NRDE family protein</fullName>
    </recommendedName>
</protein>
<dbReference type="InterPro" id="IPR008551">
    <property type="entry name" value="TANGO2"/>
</dbReference>
<dbReference type="PANTHER" id="PTHR17985">
    <property type="entry name" value="SER/THR-RICH PROTEIN T10 IN DGCR REGION"/>
    <property type="match status" value="1"/>
</dbReference>
<dbReference type="Pfam" id="PF05742">
    <property type="entry name" value="TANGO2"/>
    <property type="match status" value="1"/>
</dbReference>
<gene>
    <name evidence="1" type="ordered locus">RB2501_00956</name>
</gene>
<evidence type="ECO:0008006" key="3">
    <source>
        <dbReference type="Google" id="ProtNLM"/>
    </source>
</evidence>
<dbReference type="Proteomes" id="UP000009049">
    <property type="component" value="Chromosome"/>
</dbReference>